<proteinExistence type="predicted"/>
<dbReference type="Proteomes" id="UP001162480">
    <property type="component" value="Chromosome 5"/>
</dbReference>
<dbReference type="InterPro" id="IPR023214">
    <property type="entry name" value="HAD_sf"/>
</dbReference>
<evidence type="ECO:0000313" key="2">
    <source>
        <dbReference type="EMBL" id="CAI9722332.1"/>
    </source>
</evidence>
<dbReference type="PANTHER" id="PTHR19288:SF93">
    <property type="entry name" value="FI11325P-RELATED"/>
    <property type="match status" value="1"/>
</dbReference>
<keyword evidence="3" id="KW-1185">Reference proteome</keyword>
<dbReference type="Gene3D" id="3.40.50.1000">
    <property type="entry name" value="HAD superfamily/HAD-like"/>
    <property type="match status" value="1"/>
</dbReference>
<name>A0AA36F2R5_OCTVU</name>
<organism evidence="2 3">
    <name type="scientific">Octopus vulgaris</name>
    <name type="common">Common octopus</name>
    <dbReference type="NCBI Taxonomy" id="6645"/>
    <lineage>
        <taxon>Eukaryota</taxon>
        <taxon>Metazoa</taxon>
        <taxon>Spiralia</taxon>
        <taxon>Lophotrochozoa</taxon>
        <taxon>Mollusca</taxon>
        <taxon>Cephalopoda</taxon>
        <taxon>Coleoidea</taxon>
        <taxon>Octopodiformes</taxon>
        <taxon>Octopoda</taxon>
        <taxon>Incirrata</taxon>
        <taxon>Octopodidae</taxon>
        <taxon>Octopus</taxon>
    </lineage>
</organism>
<dbReference type="EMBL" id="OX597818">
    <property type="protein sequence ID" value="CAI9722332.1"/>
    <property type="molecule type" value="Genomic_DNA"/>
</dbReference>
<gene>
    <name evidence="2" type="ORF">OCTVUL_1B020710</name>
</gene>
<evidence type="ECO:0000256" key="1">
    <source>
        <dbReference type="SAM" id="MobiDB-lite"/>
    </source>
</evidence>
<evidence type="ECO:0000313" key="3">
    <source>
        <dbReference type="Proteomes" id="UP001162480"/>
    </source>
</evidence>
<protein>
    <recommendedName>
        <fullName evidence="4">Glycerol-3-phosphate phosphatase</fullName>
    </recommendedName>
</protein>
<dbReference type="SUPFAM" id="SSF56784">
    <property type="entry name" value="HAD-like"/>
    <property type="match status" value="1"/>
</dbReference>
<dbReference type="Pfam" id="PF13242">
    <property type="entry name" value="Hydrolase_like"/>
    <property type="match status" value="1"/>
</dbReference>
<dbReference type="PANTHER" id="PTHR19288">
    <property type="entry name" value="4-NITROPHENYLPHOSPHATASE-RELATED"/>
    <property type="match status" value="1"/>
</dbReference>
<feature type="compositionally biased region" description="Basic and acidic residues" evidence="1">
    <location>
        <begin position="10"/>
        <end position="38"/>
    </location>
</feature>
<sequence>MRQFTSLSMHSHERVVGREESDRRQCNKPGERREEKNPVKNRGYPDPTQGTLSEWLNINFDPEIKCVLVGFDQHISYIKILKAASYIKKKKCLFIATNEDSNLPIPGDVIIPGTMVSAVKVPSQTNPVVIGKPHPVIIELLKKRDGLNPSRALMVGDRLNTDIAFAKNHKLKSLLVLSGISNLEDIQEAEKNPSDENPYPDYYLPSLAEFSQLLPN</sequence>
<dbReference type="GO" id="GO:0016791">
    <property type="term" value="F:phosphatase activity"/>
    <property type="evidence" value="ECO:0007669"/>
    <property type="project" value="TreeGrafter"/>
</dbReference>
<accession>A0AA36F2R5</accession>
<reference evidence="2" key="1">
    <citation type="submission" date="2023-08" db="EMBL/GenBank/DDBJ databases">
        <authorList>
            <person name="Alioto T."/>
            <person name="Alioto T."/>
            <person name="Gomez Garrido J."/>
        </authorList>
    </citation>
    <scope>NUCLEOTIDE SEQUENCE</scope>
</reference>
<evidence type="ECO:0008006" key="4">
    <source>
        <dbReference type="Google" id="ProtNLM"/>
    </source>
</evidence>
<feature type="region of interest" description="Disordered" evidence="1">
    <location>
        <begin position="1"/>
        <end position="47"/>
    </location>
</feature>
<dbReference type="AlphaFoldDB" id="A0AA36F2R5"/>
<dbReference type="InterPro" id="IPR036412">
    <property type="entry name" value="HAD-like_sf"/>
</dbReference>
<dbReference type="GO" id="GO:0005737">
    <property type="term" value="C:cytoplasm"/>
    <property type="evidence" value="ECO:0007669"/>
    <property type="project" value="TreeGrafter"/>
</dbReference>